<name>A0A351TZ36_9BACT</name>
<dbReference type="STRING" id="909663.GCA_000512235_03005"/>
<dbReference type="Gene3D" id="3.40.30.10">
    <property type="entry name" value="Glutaredoxin"/>
    <property type="match status" value="1"/>
</dbReference>
<accession>A0A351TZ36</accession>
<evidence type="ECO:0008006" key="3">
    <source>
        <dbReference type="Google" id="ProtNLM"/>
    </source>
</evidence>
<dbReference type="EMBL" id="JAAYEE010000070">
    <property type="protein sequence ID" value="NLW34613.1"/>
    <property type="molecule type" value="Genomic_DNA"/>
</dbReference>
<protein>
    <recommendedName>
        <fullName evidence="3">Thioredoxin-like fold domain-containing protein</fullName>
    </recommendedName>
</protein>
<evidence type="ECO:0000313" key="2">
    <source>
        <dbReference type="Proteomes" id="UP000777265"/>
    </source>
</evidence>
<dbReference type="Proteomes" id="UP000777265">
    <property type="component" value="Unassembled WGS sequence"/>
</dbReference>
<organism evidence="1 2">
    <name type="scientific">Syntrophorhabdus aromaticivorans</name>
    <dbReference type="NCBI Taxonomy" id="328301"/>
    <lineage>
        <taxon>Bacteria</taxon>
        <taxon>Pseudomonadati</taxon>
        <taxon>Thermodesulfobacteriota</taxon>
        <taxon>Syntrophorhabdia</taxon>
        <taxon>Syntrophorhabdales</taxon>
        <taxon>Syntrophorhabdaceae</taxon>
        <taxon>Syntrophorhabdus</taxon>
    </lineage>
</organism>
<sequence length="197" mass="22478">MVRNKILSHHQAGSILAVCCFFLIFPGTGIGTCAENALMPSFGKGTITVRMYTDYFCGPCQSAEPRIEYLVADLVKRNIIRITFIDTPVHKRTLLYTNYFLYILNRKNDFDHILFARTALFDAANKKIEEKKELEEFLRKKGIMFKFLDTKPTLVALNTYIKDDVIRATPACVIDTGKQKQLFSGADQIIKALELLR</sequence>
<dbReference type="InterPro" id="IPR036249">
    <property type="entry name" value="Thioredoxin-like_sf"/>
</dbReference>
<reference evidence="1" key="1">
    <citation type="journal article" date="2020" name="Biotechnol. Biofuels">
        <title>New insights from the biogas microbiome by comprehensive genome-resolved metagenomics of nearly 1600 species originating from multiple anaerobic digesters.</title>
        <authorList>
            <person name="Campanaro S."/>
            <person name="Treu L."/>
            <person name="Rodriguez-R L.M."/>
            <person name="Kovalovszki A."/>
            <person name="Ziels R.M."/>
            <person name="Maus I."/>
            <person name="Zhu X."/>
            <person name="Kougias P.G."/>
            <person name="Basile A."/>
            <person name="Luo G."/>
            <person name="Schluter A."/>
            <person name="Konstantinidis K.T."/>
            <person name="Angelidaki I."/>
        </authorList>
    </citation>
    <scope>NUCLEOTIDE SEQUENCE</scope>
    <source>
        <strain evidence="1">AS06rmzACSIP_7</strain>
    </source>
</reference>
<dbReference type="SUPFAM" id="SSF52833">
    <property type="entry name" value="Thioredoxin-like"/>
    <property type="match status" value="1"/>
</dbReference>
<reference evidence="1" key="2">
    <citation type="submission" date="2020-01" db="EMBL/GenBank/DDBJ databases">
        <authorList>
            <person name="Campanaro S."/>
        </authorList>
    </citation>
    <scope>NUCLEOTIDE SEQUENCE</scope>
    <source>
        <strain evidence="1">AS06rmzACSIP_7</strain>
    </source>
</reference>
<comment type="caution">
    <text evidence="1">The sequence shown here is derived from an EMBL/GenBank/DDBJ whole genome shotgun (WGS) entry which is preliminary data.</text>
</comment>
<dbReference type="AlphaFoldDB" id="A0A351TZ36"/>
<gene>
    <name evidence="1" type="ORF">GXY80_03900</name>
</gene>
<proteinExistence type="predicted"/>
<evidence type="ECO:0000313" key="1">
    <source>
        <dbReference type="EMBL" id="NLW34613.1"/>
    </source>
</evidence>